<protein>
    <recommendedName>
        <fullName evidence="1">MRN complex-interacting protein N-terminal domain-containing protein</fullName>
    </recommendedName>
</protein>
<dbReference type="GO" id="GO:0007095">
    <property type="term" value="P:mitotic G2 DNA damage checkpoint signaling"/>
    <property type="evidence" value="ECO:0007669"/>
    <property type="project" value="TreeGrafter"/>
</dbReference>
<proteinExistence type="predicted"/>
<accession>A0A8C8E5D2</accession>
<reference evidence="2" key="2">
    <citation type="submission" date="2025-09" db="UniProtKB">
        <authorList>
            <consortium name="Ensembl"/>
        </authorList>
    </citation>
    <scope>IDENTIFICATION</scope>
</reference>
<keyword evidence="3" id="KW-1185">Reference proteome</keyword>
<evidence type="ECO:0000313" key="2">
    <source>
        <dbReference type="Ensembl" id="ENSOSUP00000002337.1"/>
    </source>
</evidence>
<dbReference type="PANTHER" id="PTHR15863:SF2">
    <property type="entry name" value="MRN COMPLEX-INTERACTING PROTEIN"/>
    <property type="match status" value="1"/>
</dbReference>
<evidence type="ECO:0000259" key="1">
    <source>
        <dbReference type="Pfam" id="PF15749"/>
    </source>
</evidence>
<dbReference type="InterPro" id="IPR032739">
    <property type="entry name" value="MRNIP"/>
</dbReference>
<reference evidence="2" key="1">
    <citation type="submission" date="2025-08" db="UniProtKB">
        <authorList>
            <consortium name="Ensembl"/>
        </authorList>
    </citation>
    <scope>IDENTIFICATION</scope>
</reference>
<feature type="domain" description="MRN complex-interacting protein N-terminal" evidence="1">
    <location>
        <begin position="31"/>
        <end position="59"/>
    </location>
</feature>
<dbReference type="Ensembl" id="ENSOSUT00000002386.1">
    <property type="protein sequence ID" value="ENSOSUP00000002337.1"/>
    <property type="gene ID" value="ENSOSUG00000001662.1"/>
</dbReference>
<dbReference type="GO" id="GO:0003682">
    <property type="term" value="F:chromatin binding"/>
    <property type="evidence" value="ECO:0007669"/>
    <property type="project" value="TreeGrafter"/>
</dbReference>
<name>A0A8C8E5D2_9STRI</name>
<dbReference type="InterPro" id="IPR049472">
    <property type="entry name" value="MRNIP_N"/>
</dbReference>
<evidence type="ECO:0000313" key="3">
    <source>
        <dbReference type="Proteomes" id="UP000694552"/>
    </source>
</evidence>
<dbReference type="PANTHER" id="PTHR15863">
    <property type="entry name" value="MRN COMPLEX-INTERACTING PROTEIN"/>
    <property type="match status" value="1"/>
</dbReference>
<organism evidence="2 3">
    <name type="scientific">Otus sunia</name>
    <name type="common">Oriental scops-owl</name>
    <dbReference type="NCBI Taxonomy" id="257818"/>
    <lineage>
        <taxon>Eukaryota</taxon>
        <taxon>Metazoa</taxon>
        <taxon>Chordata</taxon>
        <taxon>Craniata</taxon>
        <taxon>Vertebrata</taxon>
        <taxon>Euteleostomi</taxon>
        <taxon>Archelosauria</taxon>
        <taxon>Archosauria</taxon>
        <taxon>Dinosauria</taxon>
        <taxon>Saurischia</taxon>
        <taxon>Theropoda</taxon>
        <taxon>Coelurosauria</taxon>
        <taxon>Aves</taxon>
        <taxon>Neognathae</taxon>
        <taxon>Neoaves</taxon>
        <taxon>Telluraves</taxon>
        <taxon>Strigiformes</taxon>
        <taxon>Strigidae</taxon>
        <taxon>Otus</taxon>
    </lineage>
</organism>
<dbReference type="GO" id="GO:0005634">
    <property type="term" value="C:nucleus"/>
    <property type="evidence" value="ECO:0007669"/>
    <property type="project" value="TreeGrafter"/>
</dbReference>
<dbReference type="AlphaFoldDB" id="A0A8C8E5D2"/>
<dbReference type="Pfam" id="PF15749">
    <property type="entry name" value="MRNIP"/>
    <property type="match status" value="1"/>
</dbReference>
<dbReference type="Proteomes" id="UP000694552">
    <property type="component" value="Unplaced"/>
</dbReference>
<sequence>GGMAAPFWALRCCRCRRFQVQQVGLVFIIFLQVYGQGSGLDCRRHVQKLNLLQGEAEEAIRWTSR</sequence>